<evidence type="ECO:0000256" key="1">
    <source>
        <dbReference type="SAM" id="SignalP"/>
    </source>
</evidence>
<reference evidence="2" key="2">
    <citation type="journal article" date="2015" name="Data Brief">
        <title>Shoot transcriptome of the giant reed, Arundo donax.</title>
        <authorList>
            <person name="Barrero R.A."/>
            <person name="Guerrero F.D."/>
            <person name="Moolhuijzen P."/>
            <person name="Goolsby J.A."/>
            <person name="Tidwell J."/>
            <person name="Bellgard S.E."/>
            <person name="Bellgard M.I."/>
        </authorList>
    </citation>
    <scope>NUCLEOTIDE SEQUENCE</scope>
    <source>
        <tissue evidence="2">Shoot tissue taken approximately 20 cm above the soil surface</tissue>
    </source>
</reference>
<feature type="chain" id="PRO_5002062286" evidence="1">
    <location>
        <begin position="20"/>
        <end position="44"/>
    </location>
</feature>
<organism evidence="2">
    <name type="scientific">Arundo donax</name>
    <name type="common">Giant reed</name>
    <name type="synonym">Donax arundinaceus</name>
    <dbReference type="NCBI Taxonomy" id="35708"/>
    <lineage>
        <taxon>Eukaryota</taxon>
        <taxon>Viridiplantae</taxon>
        <taxon>Streptophyta</taxon>
        <taxon>Embryophyta</taxon>
        <taxon>Tracheophyta</taxon>
        <taxon>Spermatophyta</taxon>
        <taxon>Magnoliopsida</taxon>
        <taxon>Liliopsida</taxon>
        <taxon>Poales</taxon>
        <taxon>Poaceae</taxon>
        <taxon>PACMAD clade</taxon>
        <taxon>Arundinoideae</taxon>
        <taxon>Arundineae</taxon>
        <taxon>Arundo</taxon>
    </lineage>
</organism>
<dbReference type="EMBL" id="GBRH01261843">
    <property type="protein sequence ID" value="JAD36052.1"/>
    <property type="molecule type" value="Transcribed_RNA"/>
</dbReference>
<name>A0A0A8ZMJ0_ARUDO</name>
<protein>
    <submittedName>
        <fullName evidence="2">Uncharacterized protein</fullName>
    </submittedName>
</protein>
<dbReference type="AlphaFoldDB" id="A0A0A8ZMJ0"/>
<evidence type="ECO:0000313" key="2">
    <source>
        <dbReference type="EMBL" id="JAD36052.1"/>
    </source>
</evidence>
<proteinExistence type="predicted"/>
<keyword evidence="1" id="KW-0732">Signal</keyword>
<reference evidence="2" key="1">
    <citation type="submission" date="2014-09" db="EMBL/GenBank/DDBJ databases">
        <authorList>
            <person name="Magalhaes I.L.F."/>
            <person name="Oliveira U."/>
            <person name="Santos F.R."/>
            <person name="Vidigal T.H.D.A."/>
            <person name="Brescovit A.D."/>
            <person name="Santos A.J."/>
        </authorList>
    </citation>
    <scope>NUCLEOTIDE SEQUENCE</scope>
    <source>
        <tissue evidence="2">Shoot tissue taken approximately 20 cm above the soil surface</tissue>
    </source>
</reference>
<sequence length="44" mass="5089">MRTIIDCLIVLLCLLQTLTNLHQKFIPILQKLFHRGDRCLAGLI</sequence>
<accession>A0A0A8ZMJ0</accession>
<feature type="signal peptide" evidence="1">
    <location>
        <begin position="1"/>
        <end position="19"/>
    </location>
</feature>